<proteinExistence type="predicted"/>
<reference evidence="1 2" key="1">
    <citation type="submission" date="2019-11" db="EMBL/GenBank/DDBJ databases">
        <authorList>
            <person name="Brisse S."/>
        </authorList>
    </citation>
    <scope>NUCLEOTIDE SEQUENCE [LARGE SCALE GENOMIC DNA]</scope>
    <source>
        <strain evidence="1">FRC0190</strain>
    </source>
</reference>
<organism evidence="1 2">
    <name type="scientific">Corynebacterium rouxii</name>
    <dbReference type="NCBI Taxonomy" id="2719119"/>
    <lineage>
        <taxon>Bacteria</taxon>
        <taxon>Bacillati</taxon>
        <taxon>Actinomycetota</taxon>
        <taxon>Actinomycetes</taxon>
        <taxon>Mycobacteriales</taxon>
        <taxon>Corynebacteriaceae</taxon>
        <taxon>Corynebacterium</taxon>
    </lineage>
</organism>
<dbReference type="RefSeq" id="WP_155872913.1">
    <property type="nucleotide sequence ID" value="NZ_CP168248.1"/>
</dbReference>
<dbReference type="AlphaFoldDB" id="A0A6I8MH11"/>
<dbReference type="EMBL" id="LR738855">
    <property type="protein sequence ID" value="VZH85332.1"/>
    <property type="molecule type" value="Genomic_DNA"/>
</dbReference>
<name>A0A6I8MH11_9CORY</name>
<gene>
    <name evidence="1" type="ORF">FRC0190_01298</name>
</gene>
<protein>
    <submittedName>
        <fullName evidence="1">Uncharacterized protein</fullName>
    </submittedName>
</protein>
<evidence type="ECO:0000313" key="2">
    <source>
        <dbReference type="Proteomes" id="UP000423525"/>
    </source>
</evidence>
<dbReference type="KEGG" id="crf:FRC0190_01298"/>
<evidence type="ECO:0000313" key="1">
    <source>
        <dbReference type="EMBL" id="VZH85332.1"/>
    </source>
</evidence>
<accession>A0A6I8MH11</accession>
<dbReference type="Proteomes" id="UP000423525">
    <property type="component" value="Chromosome"/>
</dbReference>
<sequence length="60" mass="6682">MTSWKRRLAVIALLADNHISLSPVLVDAVAGLLKSLEKTPSHQPDLIKNRTIHSLERAQK</sequence>